<evidence type="ECO:0000256" key="3">
    <source>
        <dbReference type="ARBA" id="ARBA00022839"/>
    </source>
</evidence>
<evidence type="ECO:0000256" key="2">
    <source>
        <dbReference type="ARBA" id="ARBA00022801"/>
    </source>
</evidence>
<feature type="region of interest" description="Disordered" evidence="4">
    <location>
        <begin position="135"/>
        <end position="159"/>
    </location>
</feature>
<organism evidence="6 7">
    <name type="scientific">Actinacidiphila guanduensis</name>
    <dbReference type="NCBI Taxonomy" id="310781"/>
    <lineage>
        <taxon>Bacteria</taxon>
        <taxon>Bacillati</taxon>
        <taxon>Actinomycetota</taxon>
        <taxon>Actinomycetes</taxon>
        <taxon>Kitasatosporales</taxon>
        <taxon>Streptomycetaceae</taxon>
        <taxon>Actinacidiphila</taxon>
    </lineage>
</organism>
<dbReference type="STRING" id="310781.SAMN05216259_10913"/>
<dbReference type="GO" id="GO:0003676">
    <property type="term" value="F:nucleic acid binding"/>
    <property type="evidence" value="ECO:0007669"/>
    <property type="project" value="InterPro"/>
</dbReference>
<dbReference type="RefSeq" id="WP_245771540.1">
    <property type="nucleotide sequence ID" value="NZ_FNIE01000009.1"/>
</dbReference>
<proteinExistence type="predicted"/>
<dbReference type="CDD" id="cd06127">
    <property type="entry name" value="DEDDh"/>
    <property type="match status" value="1"/>
</dbReference>
<dbReference type="Gene3D" id="3.30.420.10">
    <property type="entry name" value="Ribonuclease H-like superfamily/Ribonuclease H"/>
    <property type="match status" value="1"/>
</dbReference>
<evidence type="ECO:0000256" key="4">
    <source>
        <dbReference type="SAM" id="MobiDB-lite"/>
    </source>
</evidence>
<feature type="compositionally biased region" description="Low complexity" evidence="4">
    <location>
        <begin position="135"/>
        <end position="150"/>
    </location>
</feature>
<evidence type="ECO:0000313" key="6">
    <source>
        <dbReference type="EMBL" id="SDO31870.1"/>
    </source>
</evidence>
<feature type="domain" description="Exonuclease" evidence="5">
    <location>
        <begin position="11"/>
        <end position="203"/>
    </location>
</feature>
<dbReference type="GO" id="GO:0005829">
    <property type="term" value="C:cytosol"/>
    <property type="evidence" value="ECO:0007669"/>
    <property type="project" value="TreeGrafter"/>
</dbReference>
<name>A0A1H0IKR0_9ACTN</name>
<dbReference type="AlphaFoldDB" id="A0A1H0IKR0"/>
<dbReference type="InterPro" id="IPR013520">
    <property type="entry name" value="Ribonucl_H"/>
</dbReference>
<gene>
    <name evidence="6" type="ORF">SAMN05216259_10913</name>
</gene>
<dbReference type="Pfam" id="PF00929">
    <property type="entry name" value="RNase_T"/>
    <property type="match status" value="1"/>
</dbReference>
<dbReference type="Proteomes" id="UP000199341">
    <property type="component" value="Unassembled WGS sequence"/>
</dbReference>
<evidence type="ECO:0000313" key="7">
    <source>
        <dbReference type="Proteomes" id="UP000199341"/>
    </source>
</evidence>
<dbReference type="PANTHER" id="PTHR30231">
    <property type="entry name" value="DNA POLYMERASE III SUBUNIT EPSILON"/>
    <property type="match status" value="1"/>
</dbReference>
<sequence length="250" mass="25314">MLPGRSQDGYGYAVVDLEATGSSSRRHRVVELAVVLLGADLAPEGEFTTLIDPLGPVGPTHIHGIEPAHVEGAPTFAGVAARLLALLRGRVLVGHNVGCDRAFLVAEYARLGVRLPAVPELCTMRLAAAAAEAAPATGPAARGGAPGTSADPGRRPAPGPYGGLSLRACAAGIGLTGWHPHTALGDARATAALLAHHGPHGADLPAVLAAAAALTWPEPPGPSAGTEALWVRRSNVSARRTVPNARHGQA</sequence>
<dbReference type="EMBL" id="FNIE01000009">
    <property type="protein sequence ID" value="SDO31870.1"/>
    <property type="molecule type" value="Genomic_DNA"/>
</dbReference>
<dbReference type="InterPro" id="IPR036397">
    <property type="entry name" value="RNaseH_sf"/>
</dbReference>
<keyword evidence="2" id="KW-0378">Hydrolase</keyword>
<dbReference type="GO" id="GO:0008408">
    <property type="term" value="F:3'-5' exonuclease activity"/>
    <property type="evidence" value="ECO:0007669"/>
    <property type="project" value="TreeGrafter"/>
</dbReference>
<protein>
    <submittedName>
        <fullName evidence="6">DNA polymerase-3 subunit epsilon</fullName>
    </submittedName>
</protein>
<reference evidence="6 7" key="1">
    <citation type="submission" date="2016-10" db="EMBL/GenBank/DDBJ databases">
        <authorList>
            <person name="de Groot N.N."/>
        </authorList>
    </citation>
    <scope>NUCLEOTIDE SEQUENCE [LARGE SCALE GENOMIC DNA]</scope>
    <source>
        <strain evidence="6 7">CGMCC 4.2022</strain>
    </source>
</reference>
<accession>A0A1H0IKR0</accession>
<dbReference type="SMART" id="SM00479">
    <property type="entry name" value="EXOIII"/>
    <property type="match status" value="1"/>
</dbReference>
<dbReference type="InterPro" id="IPR012337">
    <property type="entry name" value="RNaseH-like_sf"/>
</dbReference>
<keyword evidence="3" id="KW-0269">Exonuclease</keyword>
<keyword evidence="1" id="KW-0540">Nuclease</keyword>
<keyword evidence="7" id="KW-1185">Reference proteome</keyword>
<evidence type="ECO:0000259" key="5">
    <source>
        <dbReference type="SMART" id="SM00479"/>
    </source>
</evidence>
<evidence type="ECO:0000256" key="1">
    <source>
        <dbReference type="ARBA" id="ARBA00022722"/>
    </source>
</evidence>
<dbReference type="SUPFAM" id="SSF53098">
    <property type="entry name" value="Ribonuclease H-like"/>
    <property type="match status" value="1"/>
</dbReference>
<dbReference type="PANTHER" id="PTHR30231:SF4">
    <property type="entry name" value="PROTEIN NEN2"/>
    <property type="match status" value="1"/>
</dbReference>